<evidence type="ECO:0000259" key="2">
    <source>
        <dbReference type="PROSITE" id="PS50208"/>
    </source>
</evidence>
<sequence>MAYINRQAFVVSEETHLTLKWVTENEEVLHFQEISPTPQKCVKPSEEKKIIGKCQLTFCRSLRLFPWNTTLNDRIPRVNSRLALYIPYANKAIETITSEQEHSSASYDPQSAPKLITTPFTEEELKIYRKYKMNHDKRGIALIFNHEHFTSKGLMNREGTEEDGKRLSNTMLSLGFEVRHYQDKTWSDIKDILCQGIV</sequence>
<feature type="domain" description="Caspase family p20" evidence="2">
    <location>
        <begin position="137"/>
        <end position="193"/>
    </location>
</feature>
<dbReference type="InterPro" id="IPR029030">
    <property type="entry name" value="Caspase-like_dom_sf"/>
</dbReference>
<evidence type="ECO:0000313" key="3">
    <source>
        <dbReference type="EMBL" id="KAG8222200.1"/>
    </source>
</evidence>
<dbReference type="AlphaFoldDB" id="A0A8K0NRN9"/>
<evidence type="ECO:0000256" key="1">
    <source>
        <dbReference type="ARBA" id="ARBA00010134"/>
    </source>
</evidence>
<organism evidence="3 4">
    <name type="scientific">Ladona fulva</name>
    <name type="common">Scarce chaser dragonfly</name>
    <name type="synonym">Libellula fulva</name>
    <dbReference type="NCBI Taxonomy" id="123851"/>
    <lineage>
        <taxon>Eukaryota</taxon>
        <taxon>Metazoa</taxon>
        <taxon>Ecdysozoa</taxon>
        <taxon>Arthropoda</taxon>
        <taxon>Hexapoda</taxon>
        <taxon>Insecta</taxon>
        <taxon>Pterygota</taxon>
        <taxon>Palaeoptera</taxon>
        <taxon>Odonata</taxon>
        <taxon>Epiprocta</taxon>
        <taxon>Anisoptera</taxon>
        <taxon>Libelluloidea</taxon>
        <taxon>Libellulidae</taxon>
        <taxon>Ladona</taxon>
    </lineage>
</organism>
<dbReference type="InterPro" id="IPR011600">
    <property type="entry name" value="Pept_C14_caspase"/>
</dbReference>
<protein>
    <recommendedName>
        <fullName evidence="2">Caspase family p20 domain-containing protein</fullName>
    </recommendedName>
</protein>
<dbReference type="SUPFAM" id="SSF52129">
    <property type="entry name" value="Caspase-like"/>
    <property type="match status" value="1"/>
</dbReference>
<dbReference type="InterPro" id="IPR001309">
    <property type="entry name" value="Pept_C14_p20"/>
</dbReference>
<keyword evidence="4" id="KW-1185">Reference proteome</keyword>
<proteinExistence type="inferred from homology"/>
<dbReference type="EMBL" id="KZ308126">
    <property type="protein sequence ID" value="KAG8222200.1"/>
    <property type="molecule type" value="Genomic_DNA"/>
</dbReference>
<dbReference type="InterPro" id="IPR015917">
    <property type="entry name" value="Pept_C14A"/>
</dbReference>
<reference evidence="3" key="1">
    <citation type="submission" date="2013-04" db="EMBL/GenBank/DDBJ databases">
        <authorList>
            <person name="Qu J."/>
            <person name="Murali S.C."/>
            <person name="Bandaranaike D."/>
            <person name="Bellair M."/>
            <person name="Blankenburg K."/>
            <person name="Chao H."/>
            <person name="Dinh H."/>
            <person name="Doddapaneni H."/>
            <person name="Downs B."/>
            <person name="Dugan-Rocha S."/>
            <person name="Elkadiri S."/>
            <person name="Gnanaolivu R.D."/>
            <person name="Hernandez B."/>
            <person name="Javaid M."/>
            <person name="Jayaseelan J.C."/>
            <person name="Lee S."/>
            <person name="Li M."/>
            <person name="Ming W."/>
            <person name="Munidasa M."/>
            <person name="Muniz J."/>
            <person name="Nguyen L."/>
            <person name="Ongeri F."/>
            <person name="Osuji N."/>
            <person name="Pu L.-L."/>
            <person name="Puazo M."/>
            <person name="Qu C."/>
            <person name="Quiroz J."/>
            <person name="Raj R."/>
            <person name="Weissenberger G."/>
            <person name="Xin Y."/>
            <person name="Zou X."/>
            <person name="Han Y."/>
            <person name="Richards S."/>
            <person name="Worley K."/>
            <person name="Muzny D."/>
            <person name="Gibbs R."/>
        </authorList>
    </citation>
    <scope>NUCLEOTIDE SEQUENCE</scope>
    <source>
        <strain evidence="3">Sampled in the wild</strain>
    </source>
</reference>
<accession>A0A8K0NRN9</accession>
<dbReference type="PROSITE" id="PS50208">
    <property type="entry name" value="CASPASE_P20"/>
    <property type="match status" value="1"/>
</dbReference>
<dbReference type="Gene3D" id="3.40.50.1460">
    <property type="match status" value="1"/>
</dbReference>
<dbReference type="GO" id="GO:0006508">
    <property type="term" value="P:proteolysis"/>
    <property type="evidence" value="ECO:0007669"/>
    <property type="project" value="InterPro"/>
</dbReference>
<dbReference type="Proteomes" id="UP000792457">
    <property type="component" value="Unassembled WGS sequence"/>
</dbReference>
<gene>
    <name evidence="3" type="ORF">J437_LFUL001292</name>
</gene>
<evidence type="ECO:0000313" key="4">
    <source>
        <dbReference type="Proteomes" id="UP000792457"/>
    </source>
</evidence>
<dbReference type="OrthoDB" id="6116485at2759"/>
<reference evidence="3" key="2">
    <citation type="submission" date="2017-10" db="EMBL/GenBank/DDBJ databases">
        <title>Ladona fulva Genome sequencing and assembly.</title>
        <authorList>
            <person name="Murali S."/>
            <person name="Richards S."/>
            <person name="Bandaranaike D."/>
            <person name="Bellair M."/>
            <person name="Blankenburg K."/>
            <person name="Chao H."/>
            <person name="Dinh H."/>
            <person name="Doddapaneni H."/>
            <person name="Dugan-Rocha S."/>
            <person name="Elkadiri S."/>
            <person name="Gnanaolivu R."/>
            <person name="Hernandez B."/>
            <person name="Skinner E."/>
            <person name="Javaid M."/>
            <person name="Lee S."/>
            <person name="Li M."/>
            <person name="Ming W."/>
            <person name="Munidasa M."/>
            <person name="Muniz J."/>
            <person name="Nguyen L."/>
            <person name="Hughes D."/>
            <person name="Osuji N."/>
            <person name="Pu L.-L."/>
            <person name="Puazo M."/>
            <person name="Qu C."/>
            <person name="Quiroz J."/>
            <person name="Raj R."/>
            <person name="Weissenberger G."/>
            <person name="Xin Y."/>
            <person name="Zou X."/>
            <person name="Han Y."/>
            <person name="Worley K."/>
            <person name="Muzny D."/>
            <person name="Gibbs R."/>
        </authorList>
    </citation>
    <scope>NUCLEOTIDE SEQUENCE</scope>
    <source>
        <strain evidence="3">Sampled in the wild</strain>
    </source>
</reference>
<comment type="caution">
    <text evidence="3">The sequence shown here is derived from an EMBL/GenBank/DDBJ whole genome shotgun (WGS) entry which is preliminary data.</text>
</comment>
<comment type="similarity">
    <text evidence="1">Belongs to the peptidase C14A family.</text>
</comment>
<dbReference type="PRINTS" id="PR00376">
    <property type="entry name" value="IL1BCENZYME"/>
</dbReference>
<dbReference type="GO" id="GO:0004197">
    <property type="term" value="F:cysteine-type endopeptidase activity"/>
    <property type="evidence" value="ECO:0007669"/>
    <property type="project" value="InterPro"/>
</dbReference>
<dbReference type="Pfam" id="PF00656">
    <property type="entry name" value="Peptidase_C14"/>
    <property type="match status" value="1"/>
</dbReference>
<name>A0A8K0NRN9_LADFU</name>